<dbReference type="Pfam" id="PF18856">
    <property type="entry name" value="baeRF_family12"/>
    <property type="match status" value="1"/>
</dbReference>
<accession>A0A2S3URT4</accession>
<proteinExistence type="predicted"/>
<feature type="region of interest" description="Disordered" evidence="1">
    <location>
        <begin position="34"/>
        <end position="75"/>
    </location>
</feature>
<dbReference type="Proteomes" id="UP000236959">
    <property type="component" value="Unassembled WGS sequence"/>
</dbReference>
<keyword evidence="3" id="KW-1185">Reference proteome</keyword>
<dbReference type="RefSeq" id="WP_103223166.1">
    <property type="nucleotide sequence ID" value="NZ_PPCN01000006.1"/>
</dbReference>
<sequence>MSGTIRLKHGGWVVVADGAKALFLRNEGDEKFPNLEIFKKEEQDNPPNRDQASDRPGRKSDGPQGHRSAVSETDWHQLAEDNFAADLADILYKRAHKGDFEEMVLVAAPSVLGQIRKELHKEVNDRIIAEIDKDLTNHPVDKIEKLALGGS</sequence>
<comment type="caution">
    <text evidence="2">The sequence shown here is derived from an EMBL/GenBank/DDBJ whole genome shotgun (WGS) entry which is preliminary data.</text>
</comment>
<organism evidence="2 3">
    <name type="scientific">Roseibium marinum</name>
    <dbReference type="NCBI Taxonomy" id="281252"/>
    <lineage>
        <taxon>Bacteria</taxon>
        <taxon>Pseudomonadati</taxon>
        <taxon>Pseudomonadota</taxon>
        <taxon>Alphaproteobacteria</taxon>
        <taxon>Hyphomicrobiales</taxon>
        <taxon>Stappiaceae</taxon>
        <taxon>Roseibium</taxon>
    </lineage>
</organism>
<name>A0A2S3URT4_9HYPH</name>
<gene>
    <name evidence="2" type="ORF">CLV41_10649</name>
</gene>
<dbReference type="OrthoDB" id="9812459at2"/>
<evidence type="ECO:0000256" key="1">
    <source>
        <dbReference type="SAM" id="MobiDB-lite"/>
    </source>
</evidence>
<dbReference type="EMBL" id="PPCN01000006">
    <property type="protein sequence ID" value="POF30437.1"/>
    <property type="molecule type" value="Genomic_DNA"/>
</dbReference>
<evidence type="ECO:0000313" key="3">
    <source>
        <dbReference type="Proteomes" id="UP000236959"/>
    </source>
</evidence>
<dbReference type="InterPro" id="IPR041374">
    <property type="entry name" value="BaeRF_family12"/>
</dbReference>
<feature type="compositionally biased region" description="Basic and acidic residues" evidence="1">
    <location>
        <begin position="34"/>
        <end position="43"/>
    </location>
</feature>
<feature type="compositionally biased region" description="Basic and acidic residues" evidence="1">
    <location>
        <begin position="51"/>
        <end position="61"/>
    </location>
</feature>
<reference evidence="2 3" key="1">
    <citation type="submission" date="2018-01" db="EMBL/GenBank/DDBJ databases">
        <title>Genomic Encyclopedia of Archaeal and Bacterial Type Strains, Phase II (KMG-II): from individual species to whole genera.</title>
        <authorList>
            <person name="Goeker M."/>
        </authorList>
    </citation>
    <scope>NUCLEOTIDE SEQUENCE [LARGE SCALE GENOMIC DNA]</scope>
    <source>
        <strain evidence="2 3">DSM 17023</strain>
    </source>
</reference>
<dbReference type="AlphaFoldDB" id="A0A2S3URT4"/>
<evidence type="ECO:0000313" key="2">
    <source>
        <dbReference type="EMBL" id="POF30437.1"/>
    </source>
</evidence>
<protein>
    <submittedName>
        <fullName evidence="2">Protein required for attachment to host cells</fullName>
    </submittedName>
</protein>